<sequence>MSFETPITVKEAITNISKNKYFLPAIQREFVWNTSQIERLFDSLMREYPIGSFLFWYLEKENVYDYQFYHFLSTYHERDLKRNPKANVIGENDIIAILDGQQRLTALYLGLKGTYAYKTPRKRWDNNAAFPKRELYLNLLKKSDDYDFEYDFRFLTNQEANKRTENKFWFKVGNILNLQEHYEVLQFLIENDLTSLEKDIAIFANKTIFRLHKVIHTDLIINYYLEKSKELDKVLNIFIRVNSGGTQLNYSDLLLSIATAQWEYKDAREEITNFVDEINNIGEGFNFQKDFVLKSCLVLSDIKTIAFKVDNFNKHNMLNIERNWDDIADSIRLSLNLVSSYGYHRDILTSNNAIIPISYYLLKKGIPSNFVESINYREDREKIRKWLIISLLKRTFSGQPDNVLRPIRNIISNNNSSFPCEEIKDSLKGTTKSLEFNDDEIENLFLLEYGKKHIFSILALLYPTLDFKNKFHQDHIYPRSFFKRGKLEKYGITESKIEFYLDNFNYLVNIQLLEGIPNQEKSDMDFKEWLLKTYPDERARKDYMEKHYIPDVNLSFDNFEEFIFKRKKLMFNKLKQIL</sequence>
<dbReference type="EMBL" id="PVBU01000003">
    <property type="protein sequence ID" value="PQV43197.1"/>
    <property type="molecule type" value="Genomic_DNA"/>
</dbReference>
<organism evidence="2 4">
    <name type="scientific">Methanohalophilus euhalobius</name>
    <dbReference type="NCBI Taxonomy" id="51203"/>
    <lineage>
        <taxon>Archaea</taxon>
        <taxon>Methanobacteriati</taxon>
        <taxon>Methanobacteriota</taxon>
        <taxon>Stenosarchaea group</taxon>
        <taxon>Methanomicrobia</taxon>
        <taxon>Methanosarcinales</taxon>
        <taxon>Methanosarcinaceae</taxon>
        <taxon>Methanohalophilus</taxon>
    </lineage>
</organism>
<proteinExistence type="predicted"/>
<evidence type="ECO:0000313" key="3">
    <source>
        <dbReference type="EMBL" id="RNI09247.1"/>
    </source>
</evidence>
<dbReference type="Proteomes" id="UP000273978">
    <property type="component" value="Unassembled WGS sequence"/>
</dbReference>
<feature type="domain" description="GmrSD restriction endonucleases N-terminal" evidence="1">
    <location>
        <begin position="11"/>
        <end position="256"/>
    </location>
</feature>
<dbReference type="PANTHER" id="PTHR37292">
    <property type="entry name" value="VNG6097C"/>
    <property type="match status" value="1"/>
</dbReference>
<name>A0A314ZYP1_9EURY</name>
<dbReference type="RefSeq" id="WP_105460338.1">
    <property type="nucleotide sequence ID" value="NZ_PVBU01000003.1"/>
</dbReference>
<evidence type="ECO:0000313" key="4">
    <source>
        <dbReference type="Proteomes" id="UP000251060"/>
    </source>
</evidence>
<dbReference type="EMBL" id="RJJF01000015">
    <property type="protein sequence ID" value="RNI09247.1"/>
    <property type="molecule type" value="Genomic_DNA"/>
</dbReference>
<reference evidence="3 5" key="2">
    <citation type="submission" date="2018-10" db="EMBL/GenBank/DDBJ databases">
        <title>Cultivation of a novel Methanohalophilus strain from Kebrit Deep of the Red Sea and a genomic comparison of members of the genus Methanohalophilus.</title>
        <authorList>
            <person name="Guan Y."/>
            <person name="Ngugi D.K."/>
            <person name="Stingl U."/>
        </authorList>
    </citation>
    <scope>NUCLEOTIDE SEQUENCE [LARGE SCALE GENOMIC DNA]</scope>
    <source>
        <strain evidence="3 5">DSM 10369</strain>
    </source>
</reference>
<evidence type="ECO:0000313" key="2">
    <source>
        <dbReference type="EMBL" id="PQV43197.1"/>
    </source>
</evidence>
<dbReference type="Pfam" id="PF03235">
    <property type="entry name" value="GmrSD_N"/>
    <property type="match status" value="1"/>
</dbReference>
<comment type="caution">
    <text evidence="2">The sequence shown here is derived from an EMBL/GenBank/DDBJ whole genome shotgun (WGS) entry which is preliminary data.</text>
</comment>
<dbReference type="PANTHER" id="PTHR37292:SF2">
    <property type="entry name" value="DUF262 DOMAIN-CONTAINING PROTEIN"/>
    <property type="match status" value="1"/>
</dbReference>
<dbReference type="AlphaFoldDB" id="A0A314ZYP1"/>
<dbReference type="Proteomes" id="UP000251060">
    <property type="component" value="Unassembled WGS sequence"/>
</dbReference>
<gene>
    <name evidence="2" type="ORF">B0H22_103210</name>
    <name evidence="3" type="ORF">EDD83_04605</name>
</gene>
<protein>
    <submittedName>
        <fullName evidence="3">DUF262 domain-containing protein</fullName>
    </submittedName>
</protein>
<evidence type="ECO:0000313" key="5">
    <source>
        <dbReference type="Proteomes" id="UP000273978"/>
    </source>
</evidence>
<accession>A0A314ZYP1</accession>
<dbReference type="InterPro" id="IPR004919">
    <property type="entry name" value="GmrSD_N"/>
</dbReference>
<dbReference type="SMR" id="A0A314ZYP1"/>
<evidence type="ECO:0000259" key="1">
    <source>
        <dbReference type="Pfam" id="PF03235"/>
    </source>
</evidence>
<reference evidence="2 4" key="1">
    <citation type="submission" date="2018-02" db="EMBL/GenBank/DDBJ databases">
        <title>Subsurface microbial communities from deep shales in Ohio and West Virginia, USA.</title>
        <authorList>
            <person name="Wrighton K."/>
        </authorList>
    </citation>
    <scope>NUCLEOTIDE SEQUENCE [LARGE SCALE GENOMIC DNA]</scope>
    <source>
        <strain evidence="2 4">DSM 10369</strain>
    </source>
</reference>